<comment type="caution">
    <text evidence="11">The sequence shown here is derived from an EMBL/GenBank/DDBJ whole genome shotgun (WGS) entry which is preliminary data.</text>
</comment>
<evidence type="ECO:0000313" key="11">
    <source>
        <dbReference type="EMBL" id="PZD70754.1"/>
    </source>
</evidence>
<feature type="region of interest" description="Disordered" evidence="9">
    <location>
        <begin position="683"/>
        <end position="707"/>
    </location>
</feature>
<evidence type="ECO:0000256" key="3">
    <source>
        <dbReference type="ARBA" id="ARBA00022801"/>
    </source>
</evidence>
<dbReference type="SMART" id="SM00463">
    <property type="entry name" value="SMR"/>
    <property type="match status" value="1"/>
</dbReference>
<keyword evidence="6 7" id="KW-0238">DNA-binding</keyword>
<keyword evidence="1 7" id="KW-0699">rRNA-binding</keyword>
<keyword evidence="7" id="KW-0540">Nuclease</keyword>
<dbReference type="Pfam" id="PF01713">
    <property type="entry name" value="Smr"/>
    <property type="match status" value="1"/>
</dbReference>
<dbReference type="RefSeq" id="WP_110988699.1">
    <property type="nucleotide sequence ID" value="NZ_CAWNWM010000028.1"/>
</dbReference>
<keyword evidence="5 7" id="KW-0694">RNA-binding</keyword>
<dbReference type="GO" id="GO:0072344">
    <property type="term" value="P:rescue of stalled ribosome"/>
    <property type="evidence" value="ECO:0007669"/>
    <property type="project" value="UniProtKB-UniRule"/>
</dbReference>
<accession>A0A2W1JKM6</accession>
<comment type="function">
    <text evidence="7">Endonuclease that is involved in the suppression of homologous recombination and thus may have a key role in the control of bacterial genetic diversity.</text>
</comment>
<dbReference type="SMART" id="SM00533">
    <property type="entry name" value="MUTSd"/>
    <property type="match status" value="1"/>
</dbReference>
<feature type="coiled-coil region" evidence="8">
    <location>
        <begin position="519"/>
        <end position="584"/>
    </location>
</feature>
<keyword evidence="8" id="KW-0175">Coiled coil</keyword>
<dbReference type="PROSITE" id="PS50828">
    <property type="entry name" value="SMR"/>
    <property type="match status" value="1"/>
</dbReference>
<dbReference type="GO" id="GO:0005524">
    <property type="term" value="F:ATP binding"/>
    <property type="evidence" value="ECO:0007669"/>
    <property type="project" value="UniProtKB-UniRule"/>
</dbReference>
<keyword evidence="4 7" id="KW-0067">ATP-binding</keyword>
<evidence type="ECO:0000256" key="8">
    <source>
        <dbReference type="SAM" id="Coils"/>
    </source>
</evidence>
<comment type="similarity">
    <text evidence="7">Belongs to the DNA mismatch repair MutS family. MutS2 subfamily.</text>
</comment>
<dbReference type="EMBL" id="PQWO01000028">
    <property type="protein sequence ID" value="PZD70754.1"/>
    <property type="molecule type" value="Genomic_DNA"/>
</dbReference>
<evidence type="ECO:0000313" key="12">
    <source>
        <dbReference type="Proteomes" id="UP000248857"/>
    </source>
</evidence>
<dbReference type="SUPFAM" id="SSF160443">
    <property type="entry name" value="SMR domain-like"/>
    <property type="match status" value="1"/>
</dbReference>
<dbReference type="InterPro" id="IPR007696">
    <property type="entry name" value="DNA_mismatch_repair_MutS_core"/>
</dbReference>
<gene>
    <name evidence="7 11" type="primary">mutS2</name>
    <name evidence="7" type="synonym">rqcU</name>
    <name evidence="11" type="ORF">C1752_09153</name>
</gene>
<dbReference type="Gene3D" id="3.40.50.300">
    <property type="entry name" value="P-loop containing nucleotide triphosphate hydrolases"/>
    <property type="match status" value="1"/>
</dbReference>
<dbReference type="HAMAP" id="MF_00092">
    <property type="entry name" value="MutS2"/>
    <property type="match status" value="1"/>
</dbReference>
<evidence type="ECO:0000256" key="1">
    <source>
        <dbReference type="ARBA" id="ARBA00022730"/>
    </source>
</evidence>
<feature type="coiled-coil region" evidence="8">
    <location>
        <begin position="225"/>
        <end position="256"/>
    </location>
</feature>
<proteinExistence type="inferred from homology"/>
<keyword evidence="3 7" id="KW-0378">Hydrolase</keyword>
<dbReference type="InterPro" id="IPR005747">
    <property type="entry name" value="MutS2"/>
</dbReference>
<dbReference type="SUPFAM" id="SSF48334">
    <property type="entry name" value="DNA repair protein MutS, domain III"/>
    <property type="match status" value="1"/>
</dbReference>
<dbReference type="OrthoDB" id="9808166at2"/>
<dbReference type="InterPro" id="IPR046893">
    <property type="entry name" value="MSSS"/>
</dbReference>
<dbReference type="AlphaFoldDB" id="A0A2W1JKM6"/>
<feature type="binding site" evidence="7">
    <location>
        <begin position="338"/>
        <end position="345"/>
    </location>
    <ligand>
        <name>ATP</name>
        <dbReference type="ChEBI" id="CHEBI:30616"/>
    </ligand>
</feature>
<dbReference type="Pfam" id="PF20297">
    <property type="entry name" value="MSSS"/>
    <property type="match status" value="1"/>
</dbReference>
<dbReference type="InterPro" id="IPR036187">
    <property type="entry name" value="DNA_mismatch_repair_MutS_sf"/>
</dbReference>
<evidence type="ECO:0000256" key="9">
    <source>
        <dbReference type="SAM" id="MobiDB-lite"/>
    </source>
</evidence>
<dbReference type="CDD" id="cd03280">
    <property type="entry name" value="ABC_MutS2"/>
    <property type="match status" value="1"/>
</dbReference>
<dbReference type="GO" id="GO:0043023">
    <property type="term" value="F:ribosomal large subunit binding"/>
    <property type="evidence" value="ECO:0007669"/>
    <property type="project" value="UniProtKB-UniRule"/>
</dbReference>
<evidence type="ECO:0000256" key="7">
    <source>
        <dbReference type="HAMAP-Rule" id="MF_00092"/>
    </source>
</evidence>
<reference evidence="11 12" key="1">
    <citation type="journal article" date="2018" name="Sci. Rep.">
        <title>A novel species of the marine cyanobacterium Acaryochloris with a unique pigment content and lifestyle.</title>
        <authorList>
            <person name="Partensky F."/>
            <person name="Six C."/>
            <person name="Ratin M."/>
            <person name="Garczarek L."/>
            <person name="Vaulot D."/>
            <person name="Probert I."/>
            <person name="Calteau A."/>
            <person name="Gourvil P."/>
            <person name="Marie D."/>
            <person name="Grebert T."/>
            <person name="Bouchier C."/>
            <person name="Le Panse S."/>
            <person name="Gachenot M."/>
            <person name="Rodriguez F."/>
            <person name="Garrido J.L."/>
        </authorList>
    </citation>
    <scope>NUCLEOTIDE SEQUENCE [LARGE SCALE GENOMIC DNA]</scope>
    <source>
        <strain evidence="11 12">RCC1774</strain>
    </source>
</reference>
<name>A0A2W1JKM6_9CYAN</name>
<dbReference type="GO" id="GO:0016887">
    <property type="term" value="F:ATP hydrolysis activity"/>
    <property type="evidence" value="ECO:0007669"/>
    <property type="project" value="InterPro"/>
</dbReference>
<sequence>MPVKTLDLLEWPRLCQHLSTFAATKLGVAAAQALEIPGQLSESQTLLNQTREVYDLENRLLTPLVFNGIYDIRAALERSEKQGVLSGEELLQLATTLAGTRQLRRLIDRQPELLALNRLVADLRTYPELEQEIHHCIDDRGDVADRASEKLVGIRAKQRQTHAQIQKVLQSLLQRKAGALQEQLVTQRGDRFVLPVKAPQKDAIPGIVHDTSTSGVTLYIEPQSTVNLNNQLRQLKRRAEAESEAIRRRLTEKVAEVQADLEHLVMIVTTLDLAAARARYGYWLGANQPRFVDSEEPLTLRQLRHPLLVWQQNHEQGDPVVPINVVVSPQIRVVAITGPNTGGKTVTLKTLGLAFLMAKVGLFVPAQEPVELPWFDQVLADIGDEQSLQQSLSTFSGHIRRIQSIIESLTDRSLVLLDEVGAGTDPLEGSALAIALLQHLADHAQLTVATTHFGELKALKYQDPRFENASVEFNDQTLSPTYRLLWGIPGRSNALIIAKRLGFRESILDQAQQSIGGGTQEVNEVIAGLEDQRRQQETKAQAAARLLQSTEQLHQKVSDKASELKARERELRQQQERAIQHEIKIARKEIAKVIRQLQQGPMTAQAAQEATQKLEQVTQQRLPSQKPVAKAKVPTFKPQMGDRVRIPSIGQKAEVIGLAPDADEVTVRFGLMKMTVSVTEIESMTGEKVEPKPKPAPAPPAPKPLTVRTSENTLDLRGSRVADAERVLDDAIAQAHGSLWIIHGHGTGKLRAGVQAYLKQHPRVERYEFAEQSEGGTGVTIAHCAV</sequence>
<dbReference type="Proteomes" id="UP000248857">
    <property type="component" value="Unassembled WGS sequence"/>
</dbReference>
<dbReference type="GO" id="GO:0030983">
    <property type="term" value="F:mismatched DNA binding"/>
    <property type="evidence" value="ECO:0007669"/>
    <property type="project" value="InterPro"/>
</dbReference>
<dbReference type="EC" id="3.6.4.-" evidence="7"/>
<dbReference type="PROSITE" id="PS00486">
    <property type="entry name" value="DNA_MISMATCH_REPAIR_2"/>
    <property type="match status" value="1"/>
</dbReference>
<dbReference type="InterPro" id="IPR000432">
    <property type="entry name" value="DNA_mismatch_repair_MutS_C"/>
</dbReference>
<dbReference type="InterPro" id="IPR045076">
    <property type="entry name" value="MutS"/>
</dbReference>
<dbReference type="GO" id="GO:0004519">
    <property type="term" value="F:endonuclease activity"/>
    <property type="evidence" value="ECO:0007669"/>
    <property type="project" value="UniProtKB-UniRule"/>
</dbReference>
<feature type="domain" description="Smr" evidence="10">
    <location>
        <begin position="714"/>
        <end position="783"/>
    </location>
</feature>
<dbReference type="PANTHER" id="PTHR48466:SF2">
    <property type="entry name" value="OS10G0509000 PROTEIN"/>
    <property type="match status" value="1"/>
</dbReference>
<evidence type="ECO:0000256" key="2">
    <source>
        <dbReference type="ARBA" id="ARBA00022741"/>
    </source>
</evidence>
<protein>
    <recommendedName>
        <fullName evidence="7">Endonuclease MutS2</fullName>
        <ecNumber evidence="7">3.1.-.-</ecNumber>
    </recommendedName>
    <alternativeName>
        <fullName evidence="7">Ribosome-associated protein quality control-upstream factor</fullName>
        <shortName evidence="7">RQC-upstream factor</shortName>
        <shortName evidence="7">RqcU</shortName>
        <ecNumber evidence="7">3.6.4.-</ecNumber>
    </alternativeName>
</protein>
<dbReference type="PANTHER" id="PTHR48466">
    <property type="entry name" value="OS10G0509000 PROTEIN-RELATED"/>
    <property type="match status" value="1"/>
</dbReference>
<dbReference type="PIRSF" id="PIRSF005814">
    <property type="entry name" value="MutS_YshD"/>
    <property type="match status" value="1"/>
</dbReference>
<comment type="subunit">
    <text evidence="7">Homodimer. Binds to stalled ribosomes, contacting rRNA.</text>
</comment>
<dbReference type="Pfam" id="PF00488">
    <property type="entry name" value="MutS_V"/>
    <property type="match status" value="1"/>
</dbReference>
<dbReference type="InterPro" id="IPR027417">
    <property type="entry name" value="P-loop_NTPase"/>
</dbReference>
<evidence type="ECO:0000256" key="5">
    <source>
        <dbReference type="ARBA" id="ARBA00022884"/>
    </source>
</evidence>
<keyword evidence="2 7" id="KW-0547">Nucleotide-binding</keyword>
<keyword evidence="12" id="KW-1185">Reference proteome</keyword>
<keyword evidence="7 11" id="KW-0255">Endonuclease</keyword>
<dbReference type="NCBIfam" id="TIGR01069">
    <property type="entry name" value="mutS2"/>
    <property type="match status" value="1"/>
</dbReference>
<evidence type="ECO:0000256" key="4">
    <source>
        <dbReference type="ARBA" id="ARBA00022840"/>
    </source>
</evidence>
<dbReference type="GO" id="GO:0045910">
    <property type="term" value="P:negative regulation of DNA recombination"/>
    <property type="evidence" value="ECO:0007669"/>
    <property type="project" value="InterPro"/>
</dbReference>
<evidence type="ECO:0000259" key="10">
    <source>
        <dbReference type="PROSITE" id="PS50828"/>
    </source>
</evidence>
<dbReference type="InterPro" id="IPR036063">
    <property type="entry name" value="Smr_dom_sf"/>
</dbReference>
<dbReference type="GO" id="GO:0019843">
    <property type="term" value="F:rRNA binding"/>
    <property type="evidence" value="ECO:0007669"/>
    <property type="project" value="UniProtKB-UniRule"/>
</dbReference>
<dbReference type="InterPro" id="IPR002625">
    <property type="entry name" value="Smr_dom"/>
</dbReference>
<dbReference type="GO" id="GO:0140664">
    <property type="term" value="F:ATP-dependent DNA damage sensor activity"/>
    <property type="evidence" value="ECO:0007669"/>
    <property type="project" value="InterPro"/>
</dbReference>
<dbReference type="EC" id="3.1.-.-" evidence="7"/>
<dbReference type="SMART" id="SM00534">
    <property type="entry name" value="MUTSac"/>
    <property type="match status" value="1"/>
</dbReference>
<organism evidence="11 12">
    <name type="scientific">Acaryochloris thomasi RCC1774</name>
    <dbReference type="NCBI Taxonomy" id="1764569"/>
    <lineage>
        <taxon>Bacteria</taxon>
        <taxon>Bacillati</taxon>
        <taxon>Cyanobacteriota</taxon>
        <taxon>Cyanophyceae</taxon>
        <taxon>Acaryochloridales</taxon>
        <taxon>Acaryochloridaceae</taxon>
        <taxon>Acaryochloris</taxon>
        <taxon>Acaryochloris thomasi</taxon>
    </lineage>
</organism>
<dbReference type="SUPFAM" id="SSF52540">
    <property type="entry name" value="P-loop containing nucleoside triphosphate hydrolases"/>
    <property type="match status" value="1"/>
</dbReference>
<comment type="function">
    <text evidence="7">Acts as a ribosome collision sensor, splitting the ribosome into its 2 subunits. Detects stalled/collided 70S ribosomes which it binds and splits by an ATP-hydrolysis driven conformational change. Acts upstream of the ribosome quality control system (RQC), a ribosome-associated complex that mediates the extraction of incompletely synthesized nascent chains from stalled ribosomes and their subsequent degradation. Probably generates substrates for RQC.</text>
</comment>
<dbReference type="Gene3D" id="3.30.1370.110">
    <property type="match status" value="1"/>
</dbReference>
<dbReference type="GO" id="GO:0006298">
    <property type="term" value="P:mismatch repair"/>
    <property type="evidence" value="ECO:0007669"/>
    <property type="project" value="InterPro"/>
</dbReference>
<evidence type="ECO:0000256" key="6">
    <source>
        <dbReference type="ARBA" id="ARBA00023125"/>
    </source>
</evidence>
<feature type="compositionally biased region" description="Pro residues" evidence="9">
    <location>
        <begin position="694"/>
        <end position="703"/>
    </location>
</feature>
<dbReference type="FunFam" id="3.40.50.300:FF:000830">
    <property type="entry name" value="Endonuclease MutS2"/>
    <property type="match status" value="1"/>
</dbReference>